<dbReference type="RefSeq" id="WP_377496900.1">
    <property type="nucleotide sequence ID" value="NZ_JBHMDO010000032.1"/>
</dbReference>
<dbReference type="EC" id="3.2.1.22" evidence="3 6"/>
<evidence type="ECO:0000259" key="7">
    <source>
        <dbReference type="Pfam" id="PF16874"/>
    </source>
</evidence>
<keyword evidence="4 6" id="KW-0378">Hydrolase</keyword>
<dbReference type="Pfam" id="PF16874">
    <property type="entry name" value="Glyco_hydro_36C"/>
    <property type="match status" value="1"/>
</dbReference>
<dbReference type="InterPro" id="IPR050985">
    <property type="entry name" value="Alpha-glycosidase_related"/>
</dbReference>
<dbReference type="Pfam" id="PF16875">
    <property type="entry name" value="Glyco_hydro_36N"/>
    <property type="match status" value="1"/>
</dbReference>
<dbReference type="PANTHER" id="PTHR43053:SF3">
    <property type="entry name" value="ALPHA-GALACTOSIDASE C-RELATED"/>
    <property type="match status" value="1"/>
</dbReference>
<evidence type="ECO:0000259" key="8">
    <source>
        <dbReference type="Pfam" id="PF16875"/>
    </source>
</evidence>
<evidence type="ECO:0000256" key="5">
    <source>
        <dbReference type="ARBA" id="ARBA00023295"/>
    </source>
</evidence>
<organism evidence="9 10">
    <name type="scientific">Paenibacillus aurantiacus</name>
    <dbReference type="NCBI Taxonomy" id="1936118"/>
    <lineage>
        <taxon>Bacteria</taxon>
        <taxon>Bacillati</taxon>
        <taxon>Bacillota</taxon>
        <taxon>Bacilli</taxon>
        <taxon>Bacillales</taxon>
        <taxon>Paenibacillaceae</taxon>
        <taxon>Paenibacillus</taxon>
    </lineage>
</organism>
<dbReference type="PRINTS" id="PR00743">
    <property type="entry name" value="GLHYDRLASE36"/>
</dbReference>
<dbReference type="SUPFAM" id="SSF51445">
    <property type="entry name" value="(Trans)glycosidases"/>
    <property type="match status" value="1"/>
</dbReference>
<evidence type="ECO:0000256" key="1">
    <source>
        <dbReference type="ARBA" id="ARBA00001255"/>
    </source>
</evidence>
<evidence type="ECO:0000256" key="6">
    <source>
        <dbReference type="PIRNR" id="PIRNR005536"/>
    </source>
</evidence>
<evidence type="ECO:0000313" key="9">
    <source>
        <dbReference type="EMBL" id="MFB9328007.1"/>
    </source>
</evidence>
<dbReference type="EMBL" id="JBHMDO010000032">
    <property type="protein sequence ID" value="MFB9328007.1"/>
    <property type="molecule type" value="Genomic_DNA"/>
</dbReference>
<name>A0ABV5KS08_9BACL</name>
<comment type="catalytic activity">
    <reaction evidence="1 6">
        <text>Hydrolysis of terminal, non-reducing alpha-D-galactose residues in alpha-D-galactosides, including galactose oligosaccharides, galactomannans and galactolipids.</text>
        <dbReference type="EC" id="3.2.1.22"/>
    </reaction>
</comment>
<dbReference type="Gene3D" id="3.20.20.70">
    <property type="entry name" value="Aldolase class I"/>
    <property type="match status" value="1"/>
</dbReference>
<dbReference type="PANTHER" id="PTHR43053">
    <property type="entry name" value="GLYCOSIDASE FAMILY 31"/>
    <property type="match status" value="1"/>
</dbReference>
<dbReference type="InterPro" id="IPR002252">
    <property type="entry name" value="Glyco_hydro_36"/>
</dbReference>
<dbReference type="Gene3D" id="2.60.40.1180">
    <property type="entry name" value="Golgi alpha-mannosidase II"/>
    <property type="match status" value="1"/>
</dbReference>
<accession>A0ABV5KS08</accession>
<dbReference type="InterPro" id="IPR017853">
    <property type="entry name" value="GH"/>
</dbReference>
<dbReference type="InterPro" id="IPR031704">
    <property type="entry name" value="Glyco_hydro_36_N"/>
</dbReference>
<gene>
    <name evidence="9" type="ORF">ACFFSY_18940</name>
</gene>
<dbReference type="PROSITE" id="PS00512">
    <property type="entry name" value="ALPHA_GALACTOSIDASE"/>
    <property type="match status" value="1"/>
</dbReference>
<dbReference type="InterPro" id="IPR031705">
    <property type="entry name" value="Glyco_hydro_36_C"/>
</dbReference>
<evidence type="ECO:0000256" key="2">
    <source>
        <dbReference type="ARBA" id="ARBA00006202"/>
    </source>
</evidence>
<keyword evidence="5 6" id="KW-0326">Glycosidase</keyword>
<dbReference type="InterPro" id="IPR038417">
    <property type="entry name" value="Alpga-gal_N_sf"/>
</dbReference>
<dbReference type="Pfam" id="PF02065">
    <property type="entry name" value="Melibiase"/>
    <property type="match status" value="1"/>
</dbReference>
<sequence>MTIKYTPEQKLFHLQAKDTSYIIHIAKDTYPTQLYWGAKIRNADLTDMLGHPYRVFSPLIERQEVFTLDVLPQEYPGYGTGDFREPAFQIQLPNGTCISELHYEGYTIKSGKPTLAGLPSVYTESDDEAVTLVLTLKDALIGLKAELSYTVFVDHNVITRSVRFYNEGSEPIRLLRAFSASVDFPHDQFDFLQLSGAWVRERHIVKRPLDYGKVSVESRRGASSHMQNPFLALLSKDATEETGEVYGMSLVYSGNFIAQVDVDQYRTSRAQIGLHPVGFNWHLEPGESFQAPEAVLVFSDSGLGGMSRTYHKLYRTRLVRGKYRDEPRPILINNWEATYFDFTPDKIERIAKAGQELGLELFVLDDGWFGKRNHDDSSLGDWFVNQDKLPNGLTDLADRVNNLGMQFGLWFEPEMVSVDSELYRSHPDWCLHVPDRRRTESRNQLILDYSRADVRSYIIQTISDLLSSANIRYVKWDMNRNMTEVGSALLPPERQQETAHRYILGLYEVMDAITSRFPHILFESCSGGGGRFDPGMLFYMPQTWTSDNTDAVERLKIQYGTSIVYPASTMGSHVSASPNHQVGRVTSLEMRGDVALSGNFGYELDLSTVGDDEKSTIKQQVAFCKEVRSLVQFADFYRLLSPFDGNETAWMFISEDRITALVGYFRVLAEPNPVVTRLRLKSLDPSKDYRLEGTDEIYGGDRLMNAGIQIPVMIGDFQSKMMYFKAI</sequence>
<dbReference type="InterPro" id="IPR000111">
    <property type="entry name" value="Glyco_hydro_27/36_CS"/>
</dbReference>
<protein>
    <recommendedName>
        <fullName evidence="3 6">Alpha-galactosidase</fullName>
        <ecNumber evidence="3 6">3.2.1.22</ecNumber>
    </recommendedName>
</protein>
<comment type="caution">
    <text evidence="9">The sequence shown here is derived from an EMBL/GenBank/DDBJ whole genome shotgun (WGS) entry which is preliminary data.</text>
</comment>
<dbReference type="PIRSF" id="PIRSF005536">
    <property type="entry name" value="Agal"/>
    <property type="match status" value="1"/>
</dbReference>
<evidence type="ECO:0000313" key="10">
    <source>
        <dbReference type="Proteomes" id="UP001589747"/>
    </source>
</evidence>
<dbReference type="InterPro" id="IPR013785">
    <property type="entry name" value="Aldolase_TIM"/>
</dbReference>
<dbReference type="Proteomes" id="UP001589747">
    <property type="component" value="Unassembled WGS sequence"/>
</dbReference>
<feature type="domain" description="Glycosyl hydrolase family 36 N-terminal" evidence="8">
    <location>
        <begin position="30"/>
        <end position="284"/>
    </location>
</feature>
<feature type="domain" description="Glycosyl hydrolase family 36 C-terminal" evidence="7">
    <location>
        <begin position="647"/>
        <end position="724"/>
    </location>
</feature>
<evidence type="ECO:0000256" key="3">
    <source>
        <dbReference type="ARBA" id="ARBA00012755"/>
    </source>
</evidence>
<proteinExistence type="inferred from homology"/>
<dbReference type="InterPro" id="IPR013780">
    <property type="entry name" value="Glyco_hydro_b"/>
</dbReference>
<dbReference type="CDD" id="cd14791">
    <property type="entry name" value="GH36"/>
    <property type="match status" value="1"/>
</dbReference>
<reference evidence="9 10" key="1">
    <citation type="submission" date="2024-09" db="EMBL/GenBank/DDBJ databases">
        <authorList>
            <person name="Sun Q."/>
            <person name="Mori K."/>
        </authorList>
    </citation>
    <scope>NUCLEOTIDE SEQUENCE [LARGE SCALE GENOMIC DNA]</scope>
    <source>
        <strain evidence="9 10">TISTR 2452</strain>
    </source>
</reference>
<keyword evidence="10" id="KW-1185">Reference proteome</keyword>
<dbReference type="Gene3D" id="2.70.98.60">
    <property type="entry name" value="alpha-galactosidase from lactobacil brevis"/>
    <property type="match status" value="1"/>
</dbReference>
<comment type="similarity">
    <text evidence="2">Belongs to the glycosyl hydrolase 36 family.</text>
</comment>
<evidence type="ECO:0000256" key="4">
    <source>
        <dbReference type="ARBA" id="ARBA00022801"/>
    </source>
</evidence>